<dbReference type="Proteomes" id="UP000294395">
    <property type="component" value="Chromosome"/>
</dbReference>
<protein>
    <submittedName>
        <fullName evidence="1">Uncharacterized protein</fullName>
    </submittedName>
</protein>
<proteinExistence type="predicted"/>
<dbReference type="RefSeq" id="WP_134251582.1">
    <property type="nucleotide sequence ID" value="NZ_CP038009.1"/>
</dbReference>
<name>A0A4P7B2H3_ACIHA</name>
<dbReference type="EMBL" id="CP038009">
    <property type="protein sequence ID" value="QBQ15351.1"/>
    <property type="molecule type" value="Genomic_DNA"/>
</dbReference>
<evidence type="ECO:0000313" key="1">
    <source>
        <dbReference type="EMBL" id="QBQ15351.1"/>
    </source>
</evidence>
<evidence type="ECO:0000313" key="2">
    <source>
        <dbReference type="Proteomes" id="UP000294395"/>
    </source>
</evidence>
<accession>A0A4P7B2H3</accession>
<organism evidence="1 2">
    <name type="scientific">Acinetobacter haemolyticus</name>
    <dbReference type="NCBI Taxonomy" id="29430"/>
    <lineage>
        <taxon>Bacteria</taxon>
        <taxon>Pseudomonadati</taxon>
        <taxon>Pseudomonadota</taxon>
        <taxon>Gammaproteobacteria</taxon>
        <taxon>Moraxellales</taxon>
        <taxon>Moraxellaceae</taxon>
        <taxon>Acinetobacter</taxon>
    </lineage>
</organism>
<dbReference type="AlphaFoldDB" id="A0A4P7B2H3"/>
<reference evidence="1 2" key="1">
    <citation type="submission" date="2019-03" db="EMBL/GenBank/DDBJ databases">
        <title>Complete genome sequence of two outbreak-associated Acinetobacter haemolyticus strains.</title>
        <authorList>
            <person name="Bai L."/>
            <person name="Zhang S.-C."/>
            <person name="Deng Y."/>
            <person name="Song C.-C."/>
            <person name="Kang G.-B."/>
            <person name="Dong Y."/>
            <person name="Wang Y."/>
            <person name="Gao F."/>
            <person name="Huang H."/>
        </authorList>
    </citation>
    <scope>NUCLEOTIDE SEQUENCE [LARGE SCALE GENOMIC DNA]</scope>
    <source>
        <strain evidence="1 2">TJR01</strain>
    </source>
</reference>
<sequence>MLKFILVMVSFVSIHGCNGSEVFNQTKDVCKINFSEDKKDLENIPCLKLPISSQDFSSLSKLKNGWYDLDNLKFFIDNNEHLAPKSHSFARVIGYFPVSQNYVYMLLLQNMDMEGDGLAQTMTLLKVYIEDGMHKSIDRGYYVGTHRFNFSESIGYDSEMEEIDFRNILDVPYHGECKQDFVIQDDFSLSTRKICTNKIDLDGNYFEEKQYELDSETMNFVEVSSKKQMNEKLLK</sequence>
<gene>
    <name evidence="1" type="ORF">AHTJR_03225</name>
</gene>